<comment type="caution">
    <text evidence="1">The sequence shown here is derived from an EMBL/GenBank/DDBJ whole genome shotgun (WGS) entry which is preliminary data.</text>
</comment>
<accession>A0A812L6C6</accession>
<sequence>MCVWLILLSAAAAADDFAAVAATDFDVPGCAVTGASVLQHRAHTSSTAKAAPECGRASLLSRGTVGRGGGGLDASSGNIDYMHGSFTDYKSFQSSRVPLNCPWNHALLNDFHEGKVYQQCCPLSSLACAGCERYDPSTDSCLQCAAGFHPFVPSEPAASNQTICQLCTDVAWADADGSNCAAFETSGMCSLGRVPNALNLTVNKGLLATEACCACGGGARGASPFAYPALNVPCGKSAVALLPVPRLDAAYLTEQCLVHQVNLTMDGRTGKVFGDLNSPEPQTITCQITTKKARPGDVITPRASANLQIRVVHFACSASALTFTEPNQSFTPAFQGSFGEFELRCTPDLPWAQIDHFGTISQNGNSPLPRTAGCTVSAKGCLDGAGGNCTVVTRSTETVLVAANEPTELFLVSEELSLVVGRATRNIRLSSVLNAQEESEIDPPVAYHVECGQGTRFDARRGVLTKDGLEVQGEPSAALLKHCHASQSRCQIRLACRAYAVLPFSKKLLRADFRVSVMDNTCWTRGQLDRGFEERFKQDYFAPLPALKILSNQTLDANASNATVARCRGLCGADKTCAAAGVDLAGNCYKAVHAGRPSASNLTSVHVKVTDCDPLKQCLMIAVPGEAYLSGQFCPVENHMQLPVYSKDGATDASTLYLGPCWIQFVL</sequence>
<keyword evidence="2" id="KW-1185">Reference proteome</keyword>
<evidence type="ECO:0000313" key="2">
    <source>
        <dbReference type="Proteomes" id="UP000601435"/>
    </source>
</evidence>
<reference evidence="1" key="1">
    <citation type="submission" date="2021-02" db="EMBL/GenBank/DDBJ databases">
        <authorList>
            <person name="Dougan E. K."/>
            <person name="Rhodes N."/>
            <person name="Thang M."/>
            <person name="Chan C."/>
        </authorList>
    </citation>
    <scope>NUCLEOTIDE SEQUENCE</scope>
</reference>
<dbReference type="Proteomes" id="UP000601435">
    <property type="component" value="Unassembled WGS sequence"/>
</dbReference>
<dbReference type="OrthoDB" id="416720at2759"/>
<name>A0A812L6C6_9DINO</name>
<dbReference type="AlphaFoldDB" id="A0A812L6C6"/>
<proteinExistence type="predicted"/>
<dbReference type="EMBL" id="CAJNJA010008839">
    <property type="protein sequence ID" value="CAE7240917.1"/>
    <property type="molecule type" value="Genomic_DNA"/>
</dbReference>
<gene>
    <name evidence="1" type="ORF">SNEC2469_LOCUS4342</name>
</gene>
<protein>
    <submittedName>
        <fullName evidence="1">Uncharacterized protein</fullName>
    </submittedName>
</protein>
<organism evidence="1 2">
    <name type="scientific">Symbiodinium necroappetens</name>
    <dbReference type="NCBI Taxonomy" id="1628268"/>
    <lineage>
        <taxon>Eukaryota</taxon>
        <taxon>Sar</taxon>
        <taxon>Alveolata</taxon>
        <taxon>Dinophyceae</taxon>
        <taxon>Suessiales</taxon>
        <taxon>Symbiodiniaceae</taxon>
        <taxon>Symbiodinium</taxon>
    </lineage>
</organism>
<evidence type="ECO:0000313" key="1">
    <source>
        <dbReference type="EMBL" id="CAE7240917.1"/>
    </source>
</evidence>